<sequence>MYLDYSNTAAAALYARDIGLNRGTWDRCMAKTPCKIAAIVGIAIAALIVLWVLSFIIRCACLGFSCVEAICCCCSRRRKTTTYVERPPLHFENPNMYPRVQPMRQAEPSYQPVNNAYQGRDYDDGYTYNGYKPQQF</sequence>
<feature type="transmembrane region" description="Helical" evidence="1">
    <location>
        <begin position="36"/>
        <end position="57"/>
    </location>
</feature>
<evidence type="ECO:0000313" key="4">
    <source>
        <dbReference type="Proteomes" id="UP000182259"/>
    </source>
</evidence>
<dbReference type="GO" id="GO:0005935">
    <property type="term" value="C:cellular bud neck"/>
    <property type="evidence" value="ECO:0007669"/>
    <property type="project" value="TreeGrafter"/>
</dbReference>
<evidence type="ECO:0000313" key="5">
    <source>
        <dbReference type="Proteomes" id="UP000182334"/>
    </source>
</evidence>
<dbReference type="EMBL" id="LT635765">
    <property type="protein sequence ID" value="SGZ51893.1"/>
    <property type="molecule type" value="Genomic_DNA"/>
</dbReference>
<accession>A0A1L0G5S6</accession>
<dbReference type="Proteomes" id="UP000182259">
    <property type="component" value="Chromosome II"/>
</dbReference>
<dbReference type="EMBL" id="LT635757">
    <property type="protein sequence ID" value="SGZ50057.1"/>
    <property type="molecule type" value="Genomic_DNA"/>
</dbReference>
<evidence type="ECO:0000313" key="2">
    <source>
        <dbReference type="EMBL" id="SGZ50057.1"/>
    </source>
</evidence>
<keyword evidence="5" id="KW-1185">Reference proteome</keyword>
<dbReference type="OrthoDB" id="3980401at2759"/>
<keyword evidence="1" id="KW-0472">Membrane</keyword>
<protein>
    <submittedName>
        <fullName evidence="3">CIC11C00000000444</fullName>
    </submittedName>
    <submittedName>
        <fullName evidence="2">CIC11C00000003377</fullName>
    </submittedName>
</protein>
<name>A0A1L0G5S6_9ASCO</name>
<keyword evidence="1" id="KW-1133">Transmembrane helix</keyword>
<organism evidence="3 4">
    <name type="scientific">Sungouiella intermedia</name>
    <dbReference type="NCBI Taxonomy" id="45354"/>
    <lineage>
        <taxon>Eukaryota</taxon>
        <taxon>Fungi</taxon>
        <taxon>Dikarya</taxon>
        <taxon>Ascomycota</taxon>
        <taxon>Saccharomycotina</taxon>
        <taxon>Pichiomycetes</taxon>
        <taxon>Metschnikowiaceae</taxon>
        <taxon>Sungouiella</taxon>
    </lineage>
</organism>
<dbReference type="PANTHER" id="PTHR40018:SF1">
    <property type="entry name" value="[PSI+] INDUCTION PROTEIN 2"/>
    <property type="match status" value="1"/>
</dbReference>
<evidence type="ECO:0000313" key="3">
    <source>
        <dbReference type="EMBL" id="SGZ51893.1"/>
    </source>
</evidence>
<keyword evidence="1" id="KW-0812">Transmembrane</keyword>
<reference evidence="4" key="1">
    <citation type="submission" date="2016-10" db="EMBL/GenBank/DDBJ databases">
        <authorList>
            <person name="Geijer C."/>
            <person name="Jareborg N."/>
            <person name="Dainat J."/>
        </authorList>
    </citation>
    <scope>NUCLEOTIDE SEQUENCE [LARGE SCALE GENOMIC DNA]</scope>
    <source>
        <strain evidence="4">PYCC 4715</strain>
    </source>
</reference>
<dbReference type="PANTHER" id="PTHR40018">
    <property type="entry name" value="[PSI+] INDUCTION PROTEIN 2"/>
    <property type="match status" value="1"/>
</dbReference>
<dbReference type="AlphaFoldDB" id="A0A1L0G5S6"/>
<evidence type="ECO:0000256" key="1">
    <source>
        <dbReference type="SAM" id="Phobius"/>
    </source>
</evidence>
<dbReference type="Proteomes" id="UP000182334">
    <property type="component" value="Chromosome II"/>
</dbReference>
<gene>
    <name evidence="3" type="ORF">SAMEA4029009_CIC11G00000000444</name>
    <name evidence="2" type="ORF">SAMEA4029010_CIC11G00000003377</name>
</gene>
<proteinExistence type="predicted"/>
<reference evidence="3 5" key="2">
    <citation type="submission" date="2016-10" db="EMBL/GenBank/DDBJ databases">
        <authorList>
            <person name="de Groot N.N."/>
        </authorList>
    </citation>
    <scope>NUCLEOTIDE SEQUENCE [LARGE SCALE GENOMIC DNA]</scope>
    <source>
        <strain evidence="2 5">CBS 141442</strain>
        <strain evidence="3">PYCC 4715</strain>
    </source>
</reference>
<dbReference type="STRING" id="45354.A0A1L0G5S6"/>
<dbReference type="GO" id="GO:0005886">
    <property type="term" value="C:plasma membrane"/>
    <property type="evidence" value="ECO:0007669"/>
    <property type="project" value="TreeGrafter"/>
</dbReference>
<dbReference type="InterPro" id="IPR037504">
    <property type="entry name" value="PSI_induc_2"/>
</dbReference>